<proteinExistence type="predicted"/>
<dbReference type="Pfam" id="PF01553">
    <property type="entry name" value="Acyltransferase"/>
    <property type="match status" value="1"/>
</dbReference>
<feature type="domain" description="Phospholipid/glycerol acyltransferase" evidence="1">
    <location>
        <begin position="30"/>
        <end position="137"/>
    </location>
</feature>
<organism evidence="2 3">
    <name type="scientific">Budvicia aquatica</name>
    <dbReference type="NCBI Taxonomy" id="82979"/>
    <lineage>
        <taxon>Bacteria</taxon>
        <taxon>Pseudomonadati</taxon>
        <taxon>Pseudomonadota</taxon>
        <taxon>Gammaproteobacteria</taxon>
        <taxon>Enterobacterales</taxon>
        <taxon>Budviciaceae</taxon>
        <taxon>Budvicia</taxon>
    </lineage>
</organism>
<dbReference type="SUPFAM" id="SSF69593">
    <property type="entry name" value="Glycerol-3-phosphate (1)-acyltransferase"/>
    <property type="match status" value="1"/>
</dbReference>
<dbReference type="CDD" id="cd07989">
    <property type="entry name" value="LPLAT_AGPAT-like"/>
    <property type="match status" value="1"/>
</dbReference>
<evidence type="ECO:0000313" key="2">
    <source>
        <dbReference type="EMBL" id="VFS53376.1"/>
    </source>
</evidence>
<dbReference type="AlphaFoldDB" id="A0A485A0M3"/>
<dbReference type="Proteomes" id="UP000373449">
    <property type="component" value="Unassembled WGS sequence"/>
</dbReference>
<dbReference type="InterPro" id="IPR002123">
    <property type="entry name" value="Plipid/glycerol_acylTrfase"/>
</dbReference>
<name>A0A485A0M3_9GAMM</name>
<gene>
    <name evidence="2" type="primary">aas_1</name>
    <name evidence="2" type="ORF">NCTC12282_06461</name>
</gene>
<evidence type="ECO:0000313" key="3">
    <source>
        <dbReference type="Proteomes" id="UP000373449"/>
    </source>
</evidence>
<sequence>MMVRFLRFVFRLFFRVSVKGDLSSFSKERLLITPNHLSFLDGVLLGLFLPIKPVFAIYSNVTDRWFIRIIRPYIDFAPMDPSNPMAIKSLIRQIEKGRPIVIFPEGRITVTGSLMKIYDGAAFIAAKSDANRYSGLA</sequence>
<evidence type="ECO:0000259" key="1">
    <source>
        <dbReference type="SMART" id="SM00563"/>
    </source>
</evidence>
<protein>
    <submittedName>
        <fullName evidence="2">Bifunctional protein aas</fullName>
    </submittedName>
</protein>
<dbReference type="SMART" id="SM00563">
    <property type="entry name" value="PlsC"/>
    <property type="match status" value="1"/>
</dbReference>
<accession>A0A485A0M3</accession>
<reference evidence="2 3" key="1">
    <citation type="submission" date="2019-03" db="EMBL/GenBank/DDBJ databases">
        <authorList>
            <consortium name="Pathogen Informatics"/>
        </authorList>
    </citation>
    <scope>NUCLEOTIDE SEQUENCE [LARGE SCALE GENOMIC DNA]</scope>
    <source>
        <strain evidence="2 3">NCTC12282</strain>
    </source>
</reference>
<dbReference type="GO" id="GO:0016746">
    <property type="term" value="F:acyltransferase activity"/>
    <property type="evidence" value="ECO:0007669"/>
    <property type="project" value="InterPro"/>
</dbReference>
<dbReference type="EMBL" id="CAADJA010000002">
    <property type="protein sequence ID" value="VFS53376.1"/>
    <property type="molecule type" value="Genomic_DNA"/>
</dbReference>